<dbReference type="OrthoDB" id="5864054at2759"/>
<organism evidence="8 9">
    <name type="scientific">Brassicogethes aeneus</name>
    <name type="common">Rape pollen beetle</name>
    <name type="synonym">Meligethes aeneus</name>
    <dbReference type="NCBI Taxonomy" id="1431903"/>
    <lineage>
        <taxon>Eukaryota</taxon>
        <taxon>Metazoa</taxon>
        <taxon>Ecdysozoa</taxon>
        <taxon>Arthropoda</taxon>
        <taxon>Hexapoda</taxon>
        <taxon>Insecta</taxon>
        <taxon>Pterygota</taxon>
        <taxon>Neoptera</taxon>
        <taxon>Endopterygota</taxon>
        <taxon>Coleoptera</taxon>
        <taxon>Polyphaga</taxon>
        <taxon>Cucujiformia</taxon>
        <taxon>Nitidulidae</taxon>
        <taxon>Meligethinae</taxon>
        <taxon>Brassicogethes</taxon>
    </lineage>
</organism>
<dbReference type="Pfam" id="PF00001">
    <property type="entry name" value="7tm_1"/>
    <property type="match status" value="1"/>
</dbReference>
<dbReference type="PROSITE" id="PS50262">
    <property type="entry name" value="G_PROTEIN_RECEP_F1_2"/>
    <property type="match status" value="1"/>
</dbReference>
<dbReference type="SUPFAM" id="SSF81321">
    <property type="entry name" value="Family A G protein-coupled receptor-like"/>
    <property type="match status" value="1"/>
</dbReference>
<dbReference type="Proteomes" id="UP001154078">
    <property type="component" value="Chromosome 4"/>
</dbReference>
<name>A0A9P0B652_BRAAE</name>
<keyword evidence="9" id="KW-1185">Reference proteome</keyword>
<reference evidence="8" key="1">
    <citation type="submission" date="2021-12" db="EMBL/GenBank/DDBJ databases">
        <authorList>
            <person name="King R."/>
        </authorList>
    </citation>
    <scope>NUCLEOTIDE SEQUENCE</scope>
</reference>
<accession>A0A9P0B652</accession>
<sequence>MNNTTVYCDFRQFSRSYEEIHGPLSFLVCVFGSIANILNICVLSTKEMRWPTNLILTGLAVADLLVMLEYIPFTVHRYLDNGAKNQIFHFISCVLTVILAIWRYIIITNPQNSNAYCSMKQTFYVIVATYIVCPIICSPLFLSLKILSYNQTCEPDGRIINKEHLHLFNNTESSVIYYTDYISDTYKQSSFWIYGVVIKLVPCILLTHLSRRIISVLLETKRRRKLLMNGNVTMNSSDVRPVLSKKLSQRSTS</sequence>
<evidence type="ECO:0000256" key="4">
    <source>
        <dbReference type="ARBA" id="ARBA00022989"/>
    </source>
</evidence>
<dbReference type="InterPro" id="IPR017452">
    <property type="entry name" value="GPCR_Rhodpsn_7TM"/>
</dbReference>
<evidence type="ECO:0000259" key="7">
    <source>
        <dbReference type="PROSITE" id="PS50262"/>
    </source>
</evidence>
<dbReference type="EMBL" id="OV121135">
    <property type="protein sequence ID" value="CAH0555974.1"/>
    <property type="molecule type" value="Genomic_DNA"/>
</dbReference>
<evidence type="ECO:0000256" key="6">
    <source>
        <dbReference type="SAM" id="Phobius"/>
    </source>
</evidence>
<dbReference type="InterPro" id="IPR000276">
    <property type="entry name" value="GPCR_Rhodpsn"/>
</dbReference>
<feature type="transmembrane region" description="Helical" evidence="6">
    <location>
        <begin position="191"/>
        <end position="214"/>
    </location>
</feature>
<dbReference type="AlphaFoldDB" id="A0A9P0B652"/>
<feature type="domain" description="G-protein coupled receptors family 1 profile" evidence="7">
    <location>
        <begin position="35"/>
        <end position="253"/>
    </location>
</feature>
<evidence type="ECO:0000256" key="1">
    <source>
        <dbReference type="ARBA" id="ARBA00004370"/>
    </source>
</evidence>
<feature type="transmembrane region" description="Helical" evidence="6">
    <location>
        <begin position="54"/>
        <end position="75"/>
    </location>
</feature>
<dbReference type="InterPro" id="IPR053219">
    <property type="entry name" value="GPCR_Dmsr-1"/>
</dbReference>
<comment type="subcellular location">
    <subcellularLocation>
        <location evidence="1">Membrane</location>
    </subcellularLocation>
</comment>
<evidence type="ECO:0000313" key="9">
    <source>
        <dbReference type="Proteomes" id="UP001154078"/>
    </source>
</evidence>
<gene>
    <name evidence="8" type="ORF">MELIAE_LOCUS7202</name>
</gene>
<dbReference type="PANTHER" id="PTHR46273:SF4">
    <property type="entry name" value="AT19640P"/>
    <property type="match status" value="1"/>
</dbReference>
<dbReference type="GO" id="GO:0005886">
    <property type="term" value="C:plasma membrane"/>
    <property type="evidence" value="ECO:0007669"/>
    <property type="project" value="TreeGrafter"/>
</dbReference>
<feature type="transmembrane region" description="Helical" evidence="6">
    <location>
        <begin position="20"/>
        <end position="42"/>
    </location>
</feature>
<feature type="transmembrane region" description="Helical" evidence="6">
    <location>
        <begin position="87"/>
        <end position="106"/>
    </location>
</feature>
<evidence type="ECO:0000256" key="2">
    <source>
        <dbReference type="ARBA" id="ARBA00010663"/>
    </source>
</evidence>
<keyword evidence="3 6" id="KW-0812">Transmembrane</keyword>
<feature type="transmembrane region" description="Helical" evidence="6">
    <location>
        <begin position="122"/>
        <end position="142"/>
    </location>
</feature>
<evidence type="ECO:0000313" key="8">
    <source>
        <dbReference type="EMBL" id="CAH0555974.1"/>
    </source>
</evidence>
<evidence type="ECO:0000256" key="5">
    <source>
        <dbReference type="ARBA" id="ARBA00023136"/>
    </source>
</evidence>
<dbReference type="PRINTS" id="PR00237">
    <property type="entry name" value="GPCRRHODOPSN"/>
</dbReference>
<keyword evidence="5 6" id="KW-0472">Membrane</keyword>
<proteinExistence type="inferred from homology"/>
<keyword evidence="4 6" id="KW-1133">Transmembrane helix</keyword>
<dbReference type="Gene3D" id="1.20.1070.10">
    <property type="entry name" value="Rhodopsin 7-helix transmembrane proteins"/>
    <property type="match status" value="1"/>
</dbReference>
<dbReference type="CDD" id="cd14978">
    <property type="entry name" value="7tmA_FMRFamide_R-like"/>
    <property type="match status" value="1"/>
</dbReference>
<evidence type="ECO:0000256" key="3">
    <source>
        <dbReference type="ARBA" id="ARBA00022692"/>
    </source>
</evidence>
<dbReference type="GO" id="GO:0008528">
    <property type="term" value="F:G protein-coupled peptide receptor activity"/>
    <property type="evidence" value="ECO:0007669"/>
    <property type="project" value="TreeGrafter"/>
</dbReference>
<protein>
    <recommendedName>
        <fullName evidence="7">G-protein coupled receptors family 1 profile domain-containing protein</fullName>
    </recommendedName>
</protein>
<comment type="similarity">
    <text evidence="2">Belongs to the G-protein coupled receptor 1 family.</text>
</comment>
<dbReference type="PANTHER" id="PTHR46273">
    <property type="entry name" value="MYOSUPPRESSIN RECEPTOR 1, ISOFORM B-RELATED"/>
    <property type="match status" value="1"/>
</dbReference>